<organism evidence="2 3">
    <name type="scientific">Ktedonobacter racemifer DSM 44963</name>
    <dbReference type="NCBI Taxonomy" id="485913"/>
    <lineage>
        <taxon>Bacteria</taxon>
        <taxon>Bacillati</taxon>
        <taxon>Chloroflexota</taxon>
        <taxon>Ktedonobacteria</taxon>
        <taxon>Ktedonobacterales</taxon>
        <taxon>Ktedonobacteraceae</taxon>
        <taxon>Ktedonobacter</taxon>
    </lineage>
</organism>
<dbReference type="Proteomes" id="UP000004508">
    <property type="component" value="Unassembled WGS sequence"/>
</dbReference>
<evidence type="ECO:0000313" key="3">
    <source>
        <dbReference type="Proteomes" id="UP000004508"/>
    </source>
</evidence>
<proteinExistence type="predicted"/>
<accession>D6TFX2</accession>
<protein>
    <submittedName>
        <fullName evidence="2">Uncharacterized protein</fullName>
    </submittedName>
</protein>
<dbReference type="EMBL" id="ADVG01000001">
    <property type="protein sequence ID" value="EFH90605.1"/>
    <property type="molecule type" value="Genomic_DNA"/>
</dbReference>
<keyword evidence="3" id="KW-1185">Reference proteome</keyword>
<name>D6TFX2_KTERA</name>
<dbReference type="EMBL" id="ADVG01000001">
    <property type="protein sequence ID" value="EFH89366.1"/>
    <property type="molecule type" value="Genomic_DNA"/>
</dbReference>
<comment type="caution">
    <text evidence="2">The sequence shown here is derived from an EMBL/GenBank/DDBJ whole genome shotgun (WGS) entry which is preliminary data.</text>
</comment>
<reference evidence="2 3" key="1">
    <citation type="journal article" date="2011" name="Stand. Genomic Sci.">
        <title>Non-contiguous finished genome sequence and contextual data of the filamentous soil bacterium Ktedonobacter racemifer type strain (SOSP1-21).</title>
        <authorList>
            <person name="Chang Y.J."/>
            <person name="Land M."/>
            <person name="Hauser L."/>
            <person name="Chertkov O."/>
            <person name="Del Rio T.G."/>
            <person name="Nolan M."/>
            <person name="Copeland A."/>
            <person name="Tice H."/>
            <person name="Cheng J.F."/>
            <person name="Lucas S."/>
            <person name="Han C."/>
            <person name="Goodwin L."/>
            <person name="Pitluck S."/>
            <person name="Ivanova N."/>
            <person name="Ovchinikova G."/>
            <person name="Pati A."/>
            <person name="Chen A."/>
            <person name="Palaniappan K."/>
            <person name="Mavromatis K."/>
            <person name="Liolios K."/>
            <person name="Brettin T."/>
            <person name="Fiebig A."/>
            <person name="Rohde M."/>
            <person name="Abt B."/>
            <person name="Goker M."/>
            <person name="Detter J.C."/>
            <person name="Woyke T."/>
            <person name="Bristow J."/>
            <person name="Eisen J.A."/>
            <person name="Markowitz V."/>
            <person name="Hugenholtz P."/>
            <person name="Kyrpides N.C."/>
            <person name="Klenk H.P."/>
            <person name="Lapidus A."/>
        </authorList>
    </citation>
    <scope>NUCLEOTIDE SEQUENCE [LARGE SCALE GENOMIC DNA]</scope>
    <source>
        <strain evidence="3">DSM 44963</strain>
        <strain evidence="2">SOSP1-21</strain>
    </source>
</reference>
<evidence type="ECO:0000313" key="1">
    <source>
        <dbReference type="EMBL" id="EFH89366.1"/>
    </source>
</evidence>
<evidence type="ECO:0000313" key="2">
    <source>
        <dbReference type="EMBL" id="EFH90605.1"/>
    </source>
</evidence>
<gene>
    <name evidence="1" type="ORF">Krac_10916</name>
    <name evidence="2" type="ORF">Krac_12231</name>
</gene>
<sequence length="63" mass="6861">MTLKDRIFVCQNPACPYDQFPQDRDHNAGQNVLREALRLIGLMDQAVSGTGSDEDANLPADAG</sequence>
<dbReference type="AlphaFoldDB" id="D6TFX2"/>
<dbReference type="InParanoid" id="D6TFX2"/>